<dbReference type="PROSITE" id="PS51257">
    <property type="entry name" value="PROKAR_LIPOPROTEIN"/>
    <property type="match status" value="1"/>
</dbReference>
<reference evidence="1 2" key="1">
    <citation type="submission" date="2016-03" db="EMBL/GenBank/DDBJ databases">
        <title>Draft genome sequence of Paenibacillus antarcticus CECT 5836.</title>
        <authorList>
            <person name="Shin S.-K."/>
            <person name="Yi H."/>
        </authorList>
    </citation>
    <scope>NUCLEOTIDE SEQUENCE [LARGE SCALE GENOMIC DNA]</scope>
    <source>
        <strain evidence="1 2">CECT 5836</strain>
    </source>
</reference>
<dbReference type="Gene3D" id="2.60.40.3830">
    <property type="match status" value="1"/>
</dbReference>
<evidence type="ECO:0000313" key="2">
    <source>
        <dbReference type="Proteomes" id="UP000077355"/>
    </source>
</evidence>
<comment type="caution">
    <text evidence="1">The sequence shown here is derived from an EMBL/GenBank/DDBJ whole genome shotgun (WGS) entry which is preliminary data.</text>
</comment>
<dbReference type="EMBL" id="LVJI01000036">
    <property type="protein sequence ID" value="OAB42345.1"/>
    <property type="molecule type" value="Genomic_DNA"/>
</dbReference>
<dbReference type="RefSeq" id="WP_068652344.1">
    <property type="nucleotide sequence ID" value="NZ_CP043611.1"/>
</dbReference>
<dbReference type="AlphaFoldDB" id="A0A168KQU7"/>
<name>A0A168KQU7_9BACL</name>
<protein>
    <recommendedName>
        <fullName evidence="3">DUF4871 domain-containing protein</fullName>
    </recommendedName>
</protein>
<dbReference type="Proteomes" id="UP000077355">
    <property type="component" value="Unassembled WGS sequence"/>
</dbReference>
<sequence>MKVLILVSITLFFSLIVVGCSSDENNIVNKSTTWEIRNTYKSNGKEFSLLSTNFIEGEVTKHGWEFQEHMNNFKGKKMKVIGISKNTQKEVEILSNIDMYVENGDNTPEKTIVPSGFAIPNKGIWRLKVYVDAMFYGDVVIEVEEK</sequence>
<evidence type="ECO:0000313" key="1">
    <source>
        <dbReference type="EMBL" id="OAB42345.1"/>
    </source>
</evidence>
<proteinExistence type="predicted"/>
<organism evidence="1 2">
    <name type="scientific">Paenibacillus antarcticus</name>
    <dbReference type="NCBI Taxonomy" id="253703"/>
    <lineage>
        <taxon>Bacteria</taxon>
        <taxon>Bacillati</taxon>
        <taxon>Bacillota</taxon>
        <taxon>Bacilli</taxon>
        <taxon>Bacillales</taxon>
        <taxon>Paenibacillaceae</taxon>
        <taxon>Paenibacillus</taxon>
    </lineage>
</organism>
<evidence type="ECO:0008006" key="3">
    <source>
        <dbReference type="Google" id="ProtNLM"/>
    </source>
</evidence>
<accession>A0A168KQU7</accession>
<dbReference type="OrthoDB" id="2381403at2"/>
<keyword evidence="2" id="KW-1185">Reference proteome</keyword>
<gene>
    <name evidence="1" type="ORF">PBAT_20310</name>
</gene>